<dbReference type="KEGG" id="abp:AGABI1DRAFT44399"/>
<organism evidence="1 2">
    <name type="scientific">Agaricus bisporus var. burnettii (strain JB137-S8 / ATCC MYA-4627 / FGSC 10392)</name>
    <name type="common">White button mushroom</name>
    <dbReference type="NCBI Taxonomy" id="597362"/>
    <lineage>
        <taxon>Eukaryota</taxon>
        <taxon>Fungi</taxon>
        <taxon>Dikarya</taxon>
        <taxon>Basidiomycota</taxon>
        <taxon>Agaricomycotina</taxon>
        <taxon>Agaricomycetes</taxon>
        <taxon>Agaricomycetidae</taxon>
        <taxon>Agaricales</taxon>
        <taxon>Agaricineae</taxon>
        <taxon>Agaricaceae</taxon>
        <taxon>Agaricus</taxon>
    </lineage>
</organism>
<dbReference type="InParanoid" id="K5XPM7"/>
<dbReference type="EMBL" id="JH971400">
    <property type="protein sequence ID" value="EKM76670.1"/>
    <property type="molecule type" value="Genomic_DNA"/>
</dbReference>
<keyword evidence="2" id="KW-1185">Reference proteome</keyword>
<gene>
    <name evidence="1" type="ORF">AGABI1DRAFT_44399</name>
</gene>
<dbReference type="InterPro" id="IPR021109">
    <property type="entry name" value="Peptidase_aspartic_dom_sf"/>
</dbReference>
<evidence type="ECO:0008006" key="3">
    <source>
        <dbReference type="Google" id="ProtNLM"/>
    </source>
</evidence>
<dbReference type="eggNOG" id="ENOG502SRIE">
    <property type="taxonomic scope" value="Eukaryota"/>
</dbReference>
<evidence type="ECO:0000313" key="1">
    <source>
        <dbReference type="EMBL" id="EKM76670.1"/>
    </source>
</evidence>
<dbReference type="CDD" id="cd00303">
    <property type="entry name" value="retropepsin_like"/>
    <property type="match status" value="1"/>
</dbReference>
<dbReference type="OMA" id="GEAPIIM"/>
<evidence type="ECO:0000313" key="2">
    <source>
        <dbReference type="Proteomes" id="UP000008493"/>
    </source>
</evidence>
<dbReference type="Gene3D" id="2.40.70.10">
    <property type="entry name" value="Acid Proteases"/>
    <property type="match status" value="1"/>
</dbReference>
<feature type="non-terminal residue" evidence="1">
    <location>
        <position position="1"/>
    </location>
</feature>
<dbReference type="SUPFAM" id="SSF50630">
    <property type="entry name" value="Acid proteases"/>
    <property type="match status" value="1"/>
</dbReference>
<dbReference type="OrthoDB" id="3048530at2759"/>
<dbReference type="Proteomes" id="UP000008493">
    <property type="component" value="Unassembled WGS sequence"/>
</dbReference>
<dbReference type="RefSeq" id="XP_007332570.1">
    <property type="nucleotide sequence ID" value="XM_007332508.1"/>
</dbReference>
<dbReference type="GeneID" id="18829544"/>
<accession>K5XPM7</accession>
<reference evidence="2" key="1">
    <citation type="journal article" date="2012" name="Proc. Natl. Acad. Sci. U.S.A.">
        <title>Genome sequence of the button mushroom Agaricus bisporus reveals mechanisms governing adaptation to a humic-rich ecological niche.</title>
        <authorList>
            <person name="Morin E."/>
            <person name="Kohler A."/>
            <person name="Baker A.R."/>
            <person name="Foulongne-Oriol M."/>
            <person name="Lombard V."/>
            <person name="Nagy L.G."/>
            <person name="Ohm R.A."/>
            <person name="Patyshakuliyeva A."/>
            <person name="Brun A."/>
            <person name="Aerts A.L."/>
            <person name="Bailey A.M."/>
            <person name="Billette C."/>
            <person name="Coutinho P.M."/>
            <person name="Deakin G."/>
            <person name="Doddapaneni H."/>
            <person name="Floudas D."/>
            <person name="Grimwood J."/>
            <person name="Hilden K."/>
            <person name="Kuees U."/>
            <person name="LaButti K.M."/>
            <person name="Lapidus A."/>
            <person name="Lindquist E.A."/>
            <person name="Lucas S.M."/>
            <person name="Murat C."/>
            <person name="Riley R.W."/>
            <person name="Salamov A.A."/>
            <person name="Schmutz J."/>
            <person name="Subramanian V."/>
            <person name="Woesten H.A.B."/>
            <person name="Xu J."/>
            <person name="Eastwood D.C."/>
            <person name="Foster G.D."/>
            <person name="Sonnenberg A.S."/>
            <person name="Cullen D."/>
            <person name="de Vries R.P."/>
            <person name="Lundell T."/>
            <person name="Hibbett D.S."/>
            <person name="Henrissat B."/>
            <person name="Burton K.S."/>
            <person name="Kerrigan R.W."/>
            <person name="Challen M.P."/>
            <person name="Grigoriev I.V."/>
            <person name="Martin F."/>
        </authorList>
    </citation>
    <scope>NUCLEOTIDE SEQUENCE [LARGE SCALE GENOMIC DNA]</scope>
    <source>
        <strain evidence="2">JB137-S8 / ATCC MYA-4627 / FGSC 10392</strain>
    </source>
</reference>
<sequence length="174" mass="19378">SWVVGDPILQYLETLSEEERRSRVFVARESETLRVVATTVNGVRNEEALLDNGSQIISMSRDAAIACQLAWDPDITINMQSANNQVQRTCGLAKDVPFSMGGITVYLQVHVMENPAYRVLLGRPFDVLTESQISNLSTGGQILVIRDPNTKRRAVLPTYARGEAPIIMSRQQNF</sequence>
<protein>
    <recommendedName>
        <fullName evidence="3">Polyprotein</fullName>
    </recommendedName>
</protein>
<dbReference type="Pfam" id="PF13975">
    <property type="entry name" value="gag-asp_proteas"/>
    <property type="match status" value="1"/>
</dbReference>
<dbReference type="AlphaFoldDB" id="K5XPM7"/>
<name>K5XPM7_AGABU</name>
<proteinExistence type="predicted"/>
<dbReference type="HOGENOM" id="CLU_003921_8_0_1"/>